<accession>A0A3G6LUQ0</accession>
<organism evidence="2 3">
    <name type="scientific">Chryseobacterium carnipullorum</name>
    <dbReference type="NCBI Taxonomy" id="1124835"/>
    <lineage>
        <taxon>Bacteria</taxon>
        <taxon>Pseudomonadati</taxon>
        <taxon>Bacteroidota</taxon>
        <taxon>Flavobacteriia</taxon>
        <taxon>Flavobacteriales</taxon>
        <taxon>Weeksellaceae</taxon>
        <taxon>Chryseobacterium group</taxon>
        <taxon>Chryseobacterium</taxon>
    </lineage>
</organism>
<protein>
    <submittedName>
        <fullName evidence="2">Uncharacterized protein</fullName>
    </submittedName>
</protein>
<dbReference type="Proteomes" id="UP000273270">
    <property type="component" value="Chromosome"/>
</dbReference>
<evidence type="ECO:0000313" key="3">
    <source>
        <dbReference type="Proteomes" id="UP000273270"/>
    </source>
</evidence>
<feature type="transmembrane region" description="Helical" evidence="1">
    <location>
        <begin position="20"/>
        <end position="40"/>
    </location>
</feature>
<proteinExistence type="predicted"/>
<reference evidence="3" key="1">
    <citation type="submission" date="2018-11" db="EMBL/GenBank/DDBJ databases">
        <title>Proposal to divide the Flavobacteriaceae and reorganize its genera based on Amino Acid Identity values calculated from whole genome sequences.</title>
        <authorList>
            <person name="Nicholson A.C."/>
            <person name="Gulvik C.A."/>
            <person name="Whitney A.M."/>
            <person name="Humrighouse B.W."/>
            <person name="Bell M."/>
            <person name="Holmes B."/>
            <person name="Steigerwalt A.G."/>
            <person name="Villarma A."/>
            <person name="Sheth M."/>
            <person name="Batra D."/>
            <person name="Pryor J."/>
            <person name="Bernardet J.-F."/>
            <person name="Hugo C."/>
            <person name="Kampfer P."/>
            <person name="Newman J."/>
            <person name="McQuiston J.R."/>
        </authorList>
    </citation>
    <scope>NUCLEOTIDE SEQUENCE [LARGE SCALE GENOMIC DNA]</scope>
    <source>
        <strain evidence="3">G0188</strain>
    </source>
</reference>
<evidence type="ECO:0000256" key="1">
    <source>
        <dbReference type="SAM" id="Phobius"/>
    </source>
</evidence>
<sequence>MYMDNNHFNLEIDKSNKKSLIIFWLIFGSIVFLIIFYLNYNSDNLTKEQLLKINRHTKVIDVYVNKNEHNFLYVKFSNGSEKIMETSYHIGDSISKNKGDSIEYIFRGDSIIQNNLFETARKEKVLK</sequence>
<dbReference type="KEGG" id="ccau:EG346_01240"/>
<keyword evidence="1" id="KW-1133">Transmembrane helix</keyword>
<keyword evidence="1" id="KW-0472">Membrane</keyword>
<dbReference type="AlphaFoldDB" id="A0A3G6LUQ0"/>
<dbReference type="EMBL" id="CP033920">
    <property type="protein sequence ID" value="AZA46922.1"/>
    <property type="molecule type" value="Genomic_DNA"/>
</dbReference>
<evidence type="ECO:0000313" key="2">
    <source>
        <dbReference type="EMBL" id="AZA46922.1"/>
    </source>
</evidence>
<keyword evidence="3" id="KW-1185">Reference proteome</keyword>
<keyword evidence="1" id="KW-0812">Transmembrane</keyword>
<name>A0A3G6LUQ0_CHRCU</name>
<gene>
    <name evidence="2" type="ORF">EG346_01240</name>
</gene>